<gene>
    <name evidence="1" type="ORF">HPB50_014804</name>
</gene>
<reference evidence="1" key="1">
    <citation type="submission" date="2020-05" db="EMBL/GenBank/DDBJ databases">
        <title>Large-scale comparative analyses of tick genomes elucidate their genetic diversity and vector capacities.</title>
        <authorList>
            <person name="Jia N."/>
            <person name="Wang J."/>
            <person name="Shi W."/>
            <person name="Du L."/>
            <person name="Sun Y."/>
            <person name="Zhan W."/>
            <person name="Jiang J."/>
            <person name="Wang Q."/>
            <person name="Zhang B."/>
            <person name="Ji P."/>
            <person name="Sakyi L.B."/>
            <person name="Cui X."/>
            <person name="Yuan T."/>
            <person name="Jiang B."/>
            <person name="Yang W."/>
            <person name="Lam T.T.-Y."/>
            <person name="Chang Q."/>
            <person name="Ding S."/>
            <person name="Wang X."/>
            <person name="Zhu J."/>
            <person name="Ruan X."/>
            <person name="Zhao L."/>
            <person name="Wei J."/>
            <person name="Que T."/>
            <person name="Du C."/>
            <person name="Cheng J."/>
            <person name="Dai P."/>
            <person name="Han X."/>
            <person name="Huang E."/>
            <person name="Gao Y."/>
            <person name="Liu J."/>
            <person name="Shao H."/>
            <person name="Ye R."/>
            <person name="Li L."/>
            <person name="Wei W."/>
            <person name="Wang X."/>
            <person name="Wang C."/>
            <person name="Yang T."/>
            <person name="Huo Q."/>
            <person name="Li W."/>
            <person name="Guo W."/>
            <person name="Chen H."/>
            <person name="Zhou L."/>
            <person name="Ni X."/>
            <person name="Tian J."/>
            <person name="Zhou Y."/>
            <person name="Sheng Y."/>
            <person name="Liu T."/>
            <person name="Pan Y."/>
            <person name="Xia L."/>
            <person name="Li J."/>
            <person name="Zhao F."/>
            <person name="Cao W."/>
        </authorList>
    </citation>
    <scope>NUCLEOTIDE SEQUENCE</scope>
    <source>
        <strain evidence="1">Hyas-2018</strain>
    </source>
</reference>
<keyword evidence="2" id="KW-1185">Reference proteome</keyword>
<protein>
    <submittedName>
        <fullName evidence="1">Uncharacterized protein</fullName>
    </submittedName>
</protein>
<accession>A0ACB7SHJ4</accession>
<evidence type="ECO:0000313" key="2">
    <source>
        <dbReference type="Proteomes" id="UP000821845"/>
    </source>
</evidence>
<evidence type="ECO:0000313" key="1">
    <source>
        <dbReference type="EMBL" id="KAH6933426.1"/>
    </source>
</evidence>
<dbReference type="Proteomes" id="UP000821845">
    <property type="component" value="Chromosome 4"/>
</dbReference>
<organism evidence="1 2">
    <name type="scientific">Hyalomma asiaticum</name>
    <name type="common">Tick</name>
    <dbReference type="NCBI Taxonomy" id="266040"/>
    <lineage>
        <taxon>Eukaryota</taxon>
        <taxon>Metazoa</taxon>
        <taxon>Ecdysozoa</taxon>
        <taxon>Arthropoda</taxon>
        <taxon>Chelicerata</taxon>
        <taxon>Arachnida</taxon>
        <taxon>Acari</taxon>
        <taxon>Parasitiformes</taxon>
        <taxon>Ixodida</taxon>
        <taxon>Ixodoidea</taxon>
        <taxon>Ixodidae</taxon>
        <taxon>Hyalomminae</taxon>
        <taxon>Hyalomma</taxon>
    </lineage>
</organism>
<proteinExistence type="predicted"/>
<sequence>MADQATDAACVDVQQRDSGAVSPKHVLAKDAGSPFFQEGHMNAGEQTGELAKMMAKMMSCSPIDVGPDGGHLPPSDVADSQKVRDLLAKTEQSGKEEEGSVVQRFEDLVSQGRDMLEQINDTLNNLLAAEMRSAAAEDATP</sequence>
<dbReference type="EMBL" id="CM023484">
    <property type="protein sequence ID" value="KAH6933426.1"/>
    <property type="molecule type" value="Genomic_DNA"/>
</dbReference>
<name>A0ACB7SHJ4_HYAAI</name>
<comment type="caution">
    <text evidence="1">The sequence shown here is derived from an EMBL/GenBank/DDBJ whole genome shotgun (WGS) entry which is preliminary data.</text>
</comment>